<sequence>MADFIYAALDAFRQSPPLTSAALQSFLRLPSATLLRKLRALSTCINRSFLRHSWTSIACHISAPRLLLLYSTSSSLSQCLLRLPSQDLASRFGTRVLAFSLLSSSSFDLSHEQHSGTSNMTCSPSEAILNCEALLRHRAALLLRSYFGPSLHPSSHLFLFALCHYLTSPS</sequence>
<accession>A0A4Q9QBU9</accession>
<dbReference type="Proteomes" id="UP000292082">
    <property type="component" value="Unassembled WGS sequence"/>
</dbReference>
<organism evidence="1 2">
    <name type="scientific">Dichomitus squalens</name>
    <dbReference type="NCBI Taxonomy" id="114155"/>
    <lineage>
        <taxon>Eukaryota</taxon>
        <taxon>Fungi</taxon>
        <taxon>Dikarya</taxon>
        <taxon>Basidiomycota</taxon>
        <taxon>Agaricomycotina</taxon>
        <taxon>Agaricomycetes</taxon>
        <taxon>Polyporales</taxon>
        <taxon>Polyporaceae</taxon>
        <taxon>Dichomitus</taxon>
    </lineage>
</organism>
<evidence type="ECO:0000313" key="2">
    <source>
        <dbReference type="Proteomes" id="UP000292082"/>
    </source>
</evidence>
<dbReference type="EMBL" id="ML145085">
    <property type="protein sequence ID" value="TBU65193.1"/>
    <property type="molecule type" value="Genomic_DNA"/>
</dbReference>
<dbReference type="AlphaFoldDB" id="A0A4Q9QBU9"/>
<proteinExistence type="predicted"/>
<gene>
    <name evidence="1" type="ORF">BD310DRAFT_305392</name>
</gene>
<protein>
    <submittedName>
        <fullName evidence="1">Uncharacterized protein</fullName>
    </submittedName>
</protein>
<reference evidence="1 2" key="1">
    <citation type="submission" date="2019-01" db="EMBL/GenBank/DDBJ databases">
        <title>Draft genome sequences of three monokaryotic isolates of the white-rot basidiomycete fungus Dichomitus squalens.</title>
        <authorList>
            <consortium name="DOE Joint Genome Institute"/>
            <person name="Lopez S.C."/>
            <person name="Andreopoulos B."/>
            <person name="Pangilinan J."/>
            <person name="Lipzen A."/>
            <person name="Riley R."/>
            <person name="Ahrendt S."/>
            <person name="Ng V."/>
            <person name="Barry K."/>
            <person name="Daum C."/>
            <person name="Grigoriev I.V."/>
            <person name="Hilden K.S."/>
            <person name="Makela M.R."/>
            <person name="de Vries R.P."/>
        </authorList>
    </citation>
    <scope>NUCLEOTIDE SEQUENCE [LARGE SCALE GENOMIC DNA]</scope>
    <source>
        <strain evidence="1 2">CBS 464.89</strain>
    </source>
</reference>
<name>A0A4Q9QBU9_9APHY</name>
<evidence type="ECO:0000313" key="1">
    <source>
        <dbReference type="EMBL" id="TBU65193.1"/>
    </source>
</evidence>
<keyword evidence="2" id="KW-1185">Reference proteome</keyword>